<dbReference type="Proteomes" id="UP000479190">
    <property type="component" value="Unassembled WGS sequence"/>
</dbReference>
<evidence type="ECO:0000313" key="3">
    <source>
        <dbReference type="Proteomes" id="UP000479190"/>
    </source>
</evidence>
<accession>A0A6H5IWJ1</accession>
<protein>
    <submittedName>
        <fullName evidence="2">Uncharacterized protein</fullName>
    </submittedName>
</protein>
<proteinExistence type="predicted"/>
<keyword evidence="3" id="KW-1185">Reference proteome</keyword>
<evidence type="ECO:0000256" key="1">
    <source>
        <dbReference type="SAM" id="MobiDB-lite"/>
    </source>
</evidence>
<name>A0A6H5IWJ1_9HYME</name>
<dbReference type="EMBL" id="CADCXV010001120">
    <property type="protein sequence ID" value="CAB0041526.1"/>
    <property type="molecule type" value="Genomic_DNA"/>
</dbReference>
<feature type="compositionally biased region" description="Basic and acidic residues" evidence="1">
    <location>
        <begin position="206"/>
        <end position="218"/>
    </location>
</feature>
<reference evidence="2 3" key="1">
    <citation type="submission" date="2020-02" db="EMBL/GenBank/DDBJ databases">
        <authorList>
            <person name="Ferguson B K."/>
        </authorList>
    </citation>
    <scope>NUCLEOTIDE SEQUENCE [LARGE SCALE GENOMIC DNA]</scope>
</reference>
<feature type="region of interest" description="Disordered" evidence="1">
    <location>
        <begin position="185"/>
        <end position="241"/>
    </location>
</feature>
<feature type="region of interest" description="Disordered" evidence="1">
    <location>
        <begin position="573"/>
        <end position="598"/>
    </location>
</feature>
<dbReference type="AlphaFoldDB" id="A0A6H5IWJ1"/>
<gene>
    <name evidence="2" type="ORF">TBRA_LOCUS13194</name>
</gene>
<organism evidence="2 3">
    <name type="scientific">Trichogramma brassicae</name>
    <dbReference type="NCBI Taxonomy" id="86971"/>
    <lineage>
        <taxon>Eukaryota</taxon>
        <taxon>Metazoa</taxon>
        <taxon>Ecdysozoa</taxon>
        <taxon>Arthropoda</taxon>
        <taxon>Hexapoda</taxon>
        <taxon>Insecta</taxon>
        <taxon>Pterygota</taxon>
        <taxon>Neoptera</taxon>
        <taxon>Endopterygota</taxon>
        <taxon>Hymenoptera</taxon>
        <taxon>Apocrita</taxon>
        <taxon>Proctotrupomorpha</taxon>
        <taxon>Chalcidoidea</taxon>
        <taxon>Trichogrammatidae</taxon>
        <taxon>Trichogramma</taxon>
    </lineage>
</organism>
<sequence length="598" mass="67012">MKSFEVLMKFIQRNFIAHLMKFNGFSGIFEKIPVGDVLTFQGSSTVDFHHLYRKNDQLCKKLMIFLVITFKIHPLSRLLRKGGKGFQVWSLSSTSTFEVELLEEMQKNFSKFCSALVEQNTFLKILKSHRSVLMKNSSQNRVFSQNVVIFLGNRKSRLSSLLKTAEDLHIKGLAEVSWRNDAGINELTNSGHHSPGSGGTPGVETVLREGTEEPEHPTPPKQRRRGRPPLDDTPSVHDVFTPKLPSLSGQMKLVKAIKVGTMMWFLNTKTQCRLVRDFWSEPGPADILAKLKRKEITLFRAAEFLNVTVHTLATYLSTLQGPDRITLAGDLTVAATGTVTPVDMLTSSNEFDTSDCSVNDILQKMQNANTSSAAAPTTSTAIKREGGGYVEVPAVGLVPKAASSVLENNPDITIVKAETIQRKRPDYTKITATENNNAKLMSGGAVSKLTQSQIIHPAVVQHSQQQTIAPQQMITAQTTVQQQLQQMQVQHHKQMIIKLIFVALSKDTNKNSCIIEIKVICRSPDFYRPSIENVNLMLDRSKSGLRHESFSYRLRVVFSITCRKSVPIELQHRSSEHQWSQMQPRTRRSESPCTNTRA</sequence>
<evidence type="ECO:0000313" key="2">
    <source>
        <dbReference type="EMBL" id="CAB0041526.1"/>
    </source>
</evidence>
<dbReference type="OrthoDB" id="6365358at2759"/>